<dbReference type="Gene3D" id="3.40.50.620">
    <property type="entry name" value="HUPs"/>
    <property type="match status" value="1"/>
</dbReference>
<dbReference type="EMBL" id="WPOM01000014">
    <property type="protein sequence ID" value="MVN33265.1"/>
    <property type="molecule type" value="Genomic_DNA"/>
</dbReference>
<feature type="domain" description="UspA" evidence="2">
    <location>
        <begin position="3"/>
        <end position="159"/>
    </location>
</feature>
<sequence length="165" mass="17587">MKFTNILVPFDKSDHALHALTLAKGLAEEDPAIKLHVIGVVFVSDIPPALGLDANPYESAPPLVIQPDLYKKLVEAALDREKDDMKHAIGGLLDGMPNDVDIAAVNAPSPVDGINDFAKEHGCDLIVMGSRGLGVLRGMLGSVSYGVLRSAEIPVLVAKKDEEEK</sequence>
<name>A0A844RJI3_EGGLN</name>
<dbReference type="RefSeq" id="WP_114555354.1">
    <property type="nucleotide sequence ID" value="NZ_CP089333.1"/>
</dbReference>
<dbReference type="Pfam" id="PF00582">
    <property type="entry name" value="Usp"/>
    <property type="match status" value="1"/>
</dbReference>
<accession>A0A844RJI3</accession>
<organism evidence="3 4">
    <name type="scientific">Eggerthella lenta</name>
    <name type="common">Eubacterium lentum</name>
    <dbReference type="NCBI Taxonomy" id="84112"/>
    <lineage>
        <taxon>Bacteria</taxon>
        <taxon>Bacillati</taxon>
        <taxon>Actinomycetota</taxon>
        <taxon>Coriobacteriia</taxon>
        <taxon>Eggerthellales</taxon>
        <taxon>Eggerthellaceae</taxon>
        <taxon>Eggerthella</taxon>
    </lineage>
</organism>
<dbReference type="PANTHER" id="PTHR46268:SF6">
    <property type="entry name" value="UNIVERSAL STRESS PROTEIN UP12"/>
    <property type="match status" value="1"/>
</dbReference>
<dbReference type="PANTHER" id="PTHR46268">
    <property type="entry name" value="STRESS RESPONSE PROTEIN NHAX"/>
    <property type="match status" value="1"/>
</dbReference>
<dbReference type="Proteomes" id="UP000436429">
    <property type="component" value="Unassembled WGS sequence"/>
</dbReference>
<dbReference type="SUPFAM" id="SSF52402">
    <property type="entry name" value="Adenine nucleotide alpha hydrolases-like"/>
    <property type="match status" value="1"/>
</dbReference>
<dbReference type="InterPro" id="IPR006016">
    <property type="entry name" value="UspA"/>
</dbReference>
<comment type="caution">
    <text evidence="3">The sequence shown here is derived from an EMBL/GenBank/DDBJ whole genome shotgun (WGS) entry which is preliminary data.</text>
</comment>
<evidence type="ECO:0000259" key="2">
    <source>
        <dbReference type="Pfam" id="PF00582"/>
    </source>
</evidence>
<comment type="similarity">
    <text evidence="1">Belongs to the universal stress protein A family.</text>
</comment>
<gene>
    <name evidence="3" type="ORF">GO726_08805</name>
</gene>
<dbReference type="InterPro" id="IPR006015">
    <property type="entry name" value="Universal_stress_UspA"/>
</dbReference>
<evidence type="ECO:0000313" key="3">
    <source>
        <dbReference type="EMBL" id="MVN33265.1"/>
    </source>
</evidence>
<reference evidence="3 4" key="1">
    <citation type="submission" date="2019-11" db="EMBL/GenBank/DDBJ databases">
        <title>Whole genome shotgun sequencing (WGS) data from Adlercreutzia equolifaciens ResAG-91, Eggerthella lenta MRI-F36, MRI-F37, MRI-F40, ResAG-49, ResAG-88, ResAG-121, ResAG-145, and Gordonibacter sp. ResAG-5, ResAG-26, ResAG-43, ResAG-50, ResAG-59.</title>
        <authorList>
            <person name="Stoll D.A."/>
            <person name="Danylec N."/>
            <person name="Franz C.M.A.P."/>
            <person name="Huch M."/>
        </authorList>
    </citation>
    <scope>NUCLEOTIDE SEQUENCE [LARGE SCALE GENOMIC DNA]</scope>
    <source>
        <strain evidence="3 4">ResAG-88</strain>
    </source>
</reference>
<dbReference type="InterPro" id="IPR014729">
    <property type="entry name" value="Rossmann-like_a/b/a_fold"/>
</dbReference>
<dbReference type="AlphaFoldDB" id="A0A844RJI3"/>
<proteinExistence type="inferred from homology"/>
<evidence type="ECO:0000256" key="1">
    <source>
        <dbReference type="ARBA" id="ARBA00008791"/>
    </source>
</evidence>
<evidence type="ECO:0000313" key="4">
    <source>
        <dbReference type="Proteomes" id="UP000436429"/>
    </source>
</evidence>
<protein>
    <submittedName>
        <fullName evidence="3">Universal stress protein</fullName>
    </submittedName>
</protein>
<dbReference type="PRINTS" id="PR01438">
    <property type="entry name" value="UNVRSLSTRESS"/>
</dbReference>
<dbReference type="CDD" id="cd00293">
    <property type="entry name" value="USP-like"/>
    <property type="match status" value="1"/>
</dbReference>